<dbReference type="Proteomes" id="UP001230188">
    <property type="component" value="Unassembled WGS sequence"/>
</dbReference>
<feature type="transmembrane region" description="Helical" evidence="2">
    <location>
        <begin position="405"/>
        <end position="425"/>
    </location>
</feature>
<dbReference type="Pfam" id="PF07714">
    <property type="entry name" value="PK_Tyr_Ser-Thr"/>
    <property type="match status" value="1"/>
</dbReference>
<dbReference type="Gene3D" id="1.20.1250.20">
    <property type="entry name" value="MFS general substrate transporter like domains"/>
    <property type="match status" value="1"/>
</dbReference>
<feature type="compositionally biased region" description="Acidic residues" evidence="1">
    <location>
        <begin position="259"/>
        <end position="269"/>
    </location>
</feature>
<feature type="region of interest" description="Disordered" evidence="1">
    <location>
        <begin position="238"/>
        <end position="286"/>
    </location>
</feature>
<comment type="caution">
    <text evidence="4">The sequence shown here is derived from an EMBL/GenBank/DDBJ whole genome shotgun (WGS) entry which is preliminary data.</text>
</comment>
<dbReference type="PROSITE" id="PS00108">
    <property type="entry name" value="PROTEIN_KINASE_ST"/>
    <property type="match status" value="1"/>
</dbReference>
<dbReference type="EMBL" id="JAQMWT010000590">
    <property type="protein sequence ID" value="KAJ8599059.1"/>
    <property type="molecule type" value="Genomic_DNA"/>
</dbReference>
<feature type="domain" description="Protein kinase" evidence="3">
    <location>
        <begin position="652"/>
        <end position="959"/>
    </location>
</feature>
<keyword evidence="2" id="KW-0812">Transmembrane</keyword>
<reference evidence="4" key="1">
    <citation type="submission" date="2023-01" db="EMBL/GenBank/DDBJ databases">
        <title>Metagenome sequencing of chrysophaentin producing Chrysophaeum taylorii.</title>
        <authorList>
            <person name="Davison J."/>
            <person name="Bewley C."/>
        </authorList>
    </citation>
    <scope>NUCLEOTIDE SEQUENCE</scope>
    <source>
        <strain evidence="4">NIES-1699</strain>
    </source>
</reference>
<feature type="transmembrane region" description="Helical" evidence="2">
    <location>
        <begin position="353"/>
        <end position="373"/>
    </location>
</feature>
<protein>
    <recommendedName>
        <fullName evidence="3">Protein kinase domain-containing protein</fullName>
    </recommendedName>
</protein>
<dbReference type="SMART" id="SM00220">
    <property type="entry name" value="S_TKc"/>
    <property type="match status" value="1"/>
</dbReference>
<feature type="transmembrane region" description="Helical" evidence="2">
    <location>
        <begin position="551"/>
        <end position="571"/>
    </location>
</feature>
<dbReference type="SUPFAM" id="SSF103473">
    <property type="entry name" value="MFS general substrate transporter"/>
    <property type="match status" value="1"/>
</dbReference>
<evidence type="ECO:0000259" key="3">
    <source>
        <dbReference type="PROSITE" id="PS50011"/>
    </source>
</evidence>
<feature type="transmembrane region" description="Helical" evidence="2">
    <location>
        <begin position="176"/>
        <end position="199"/>
    </location>
</feature>
<dbReference type="AlphaFoldDB" id="A0AAD7U877"/>
<dbReference type="InterPro" id="IPR008271">
    <property type="entry name" value="Ser/Thr_kinase_AS"/>
</dbReference>
<evidence type="ECO:0000256" key="1">
    <source>
        <dbReference type="SAM" id="MobiDB-lite"/>
    </source>
</evidence>
<evidence type="ECO:0000256" key="2">
    <source>
        <dbReference type="SAM" id="Phobius"/>
    </source>
</evidence>
<gene>
    <name evidence="4" type="ORF">CTAYLR_007597</name>
</gene>
<feature type="transmembrane region" description="Helical" evidence="2">
    <location>
        <begin position="519"/>
        <end position="539"/>
    </location>
</feature>
<evidence type="ECO:0000313" key="4">
    <source>
        <dbReference type="EMBL" id="KAJ8599059.1"/>
    </source>
</evidence>
<dbReference type="Gene3D" id="3.30.200.20">
    <property type="entry name" value="Phosphorylase Kinase, domain 1"/>
    <property type="match status" value="1"/>
</dbReference>
<dbReference type="InterPro" id="IPR036259">
    <property type="entry name" value="MFS_trans_sf"/>
</dbReference>
<evidence type="ECO:0000313" key="5">
    <source>
        <dbReference type="Proteomes" id="UP001230188"/>
    </source>
</evidence>
<feature type="transmembrane region" description="Helical" evidence="2">
    <location>
        <begin position="144"/>
        <end position="164"/>
    </location>
</feature>
<name>A0AAD7U877_9STRA</name>
<proteinExistence type="predicted"/>
<accession>A0AAD7U877</accession>
<dbReference type="GO" id="GO:0004674">
    <property type="term" value="F:protein serine/threonine kinase activity"/>
    <property type="evidence" value="ECO:0007669"/>
    <property type="project" value="TreeGrafter"/>
</dbReference>
<dbReference type="InterPro" id="IPR011009">
    <property type="entry name" value="Kinase-like_dom_sf"/>
</dbReference>
<dbReference type="PROSITE" id="PS50011">
    <property type="entry name" value="PROTEIN_KINASE_DOM"/>
    <property type="match status" value="1"/>
</dbReference>
<dbReference type="Gene3D" id="1.10.510.10">
    <property type="entry name" value="Transferase(Phosphotransferase) domain 1"/>
    <property type="match status" value="1"/>
</dbReference>
<keyword evidence="2" id="KW-0472">Membrane</keyword>
<dbReference type="SUPFAM" id="SSF56112">
    <property type="entry name" value="Protein kinase-like (PK-like)"/>
    <property type="match status" value="1"/>
</dbReference>
<feature type="transmembrane region" description="Helical" evidence="2">
    <location>
        <begin position="578"/>
        <end position="594"/>
    </location>
</feature>
<dbReference type="InterPro" id="IPR000719">
    <property type="entry name" value="Prot_kinase_dom"/>
</dbReference>
<dbReference type="InterPro" id="IPR051681">
    <property type="entry name" value="Ser/Thr_Kinases-Pseudokinases"/>
</dbReference>
<dbReference type="PANTHER" id="PTHR44329">
    <property type="entry name" value="SERINE/THREONINE-PROTEIN KINASE TNNI3K-RELATED"/>
    <property type="match status" value="1"/>
</dbReference>
<feature type="compositionally biased region" description="Basic residues" evidence="1">
    <location>
        <begin position="744"/>
        <end position="755"/>
    </location>
</feature>
<dbReference type="InterPro" id="IPR001245">
    <property type="entry name" value="Ser-Thr/Tyr_kinase_cat_dom"/>
</dbReference>
<feature type="region of interest" description="Disordered" evidence="1">
    <location>
        <begin position="744"/>
        <end position="774"/>
    </location>
</feature>
<dbReference type="GO" id="GO:0005524">
    <property type="term" value="F:ATP binding"/>
    <property type="evidence" value="ECO:0007669"/>
    <property type="project" value="InterPro"/>
</dbReference>
<feature type="transmembrane region" description="Helical" evidence="2">
    <location>
        <begin position="120"/>
        <end position="138"/>
    </location>
</feature>
<feature type="transmembrane region" description="Helical" evidence="2">
    <location>
        <begin position="309"/>
        <end position="333"/>
    </location>
</feature>
<feature type="transmembrane region" description="Helical" evidence="2">
    <location>
        <begin position="211"/>
        <end position="231"/>
    </location>
</feature>
<organism evidence="4 5">
    <name type="scientific">Chrysophaeum taylorii</name>
    <dbReference type="NCBI Taxonomy" id="2483200"/>
    <lineage>
        <taxon>Eukaryota</taxon>
        <taxon>Sar</taxon>
        <taxon>Stramenopiles</taxon>
        <taxon>Ochrophyta</taxon>
        <taxon>Pelagophyceae</taxon>
        <taxon>Pelagomonadales</taxon>
        <taxon>Pelagomonadaceae</taxon>
        <taxon>Chrysophaeum</taxon>
    </lineage>
</organism>
<keyword evidence="5" id="KW-1185">Reference proteome</keyword>
<sequence length="983" mass="107848">MSSSSYKPLPSSQETWDGASTVASRRRVSWRSVALFVVVFAQRTQYELSLGTLKYFGSNGFATMTSRRRRDLVLRDHEREAITSAYTTLVYGLPLALACLRWRHAPGWKLRSIERTGRACVLGGMLAALATIPARVSVELFLCALFLLLTQSVTMLVVVYVAAAERYDATNAEARTRLWLALYLALNLGGCCGIVISTVADASPSEAVCRWALPTAHVLASLVLWSALRAVCRETDPSASSARRSGEDPPAAAAAEEKPPEDEDIEDVEQPARRSITGPAAPTNAAALTSQARRIGSVLLHAARRRPACVLPAAAIGASFVGFACNALAWAAFSRGYDDGCSNLLCHSGTLSTLSFGLAVTSCGILTAAALVLGRSHRSAGYLEACKKQHGGPFEEKDVERAKDALLLSPLVGFCVLYVALYWYAVGVFRNDADDDADDDDMGGIPSAIARSLIESYDAVVIVAAIPVAFFLSAAVEDPGVRPLPKLVISSALLAASLAASAAAATTSGRRWIVCLPRALLLGASEIFGVPTFYELFYAEVPPELRATSMSLYMYALAAGHGLGSTARLVAMDDVRRSYSAFVCTVVVAAVWWMEAGTSYIYRQERDWTIAQRRRLPRRQEEERTEGDEIVAVLRGLFSGLEAHYLIPFSLLKMGRVVASGGSGQIYEGRYAGAPVAIKSLYSQMMDPDYVSEVRHEARMLAAVRHPHVTQFHGISRFESRLLLVTEFVPVSLDALVKTAQRKARQYRDKNKRRTTSASSEPDDDVGRSINFAAPAPRPDKFGVEDARRLWVELAQTLIYLHSTGMAHRDIKPSNMLLEEGRDRRYHLKLCDLGMARFSPLYDRAQNYVTLGGGTPAYSPPESYLTPRRRRFSASIRDWTKWDVFSFATVIWYTWHCDDPFPGLSIPEVCMAVSRGDRPRFDSEPPPKLKALVSDMWKQRPAERPTANDILDVLQDDDLARDILRIARAHAAGTFDSTVLLSY</sequence>
<keyword evidence="2" id="KW-1133">Transmembrane helix</keyword>